<gene>
    <name evidence="1" type="ORF">H1Z61_01390</name>
</gene>
<sequence>MRQFMRFFIFLTGIFFVYRYRYQIMNIALGNILLRRMLVSSVMRVPGVRERMMQSIFR</sequence>
<dbReference type="EMBL" id="JACEIO010000002">
    <property type="protein sequence ID" value="MBA4535822.1"/>
    <property type="molecule type" value="Genomic_DNA"/>
</dbReference>
<protein>
    <submittedName>
        <fullName evidence="1">Uncharacterized protein</fullName>
    </submittedName>
</protein>
<evidence type="ECO:0000313" key="1">
    <source>
        <dbReference type="EMBL" id="MBA4535822.1"/>
    </source>
</evidence>
<reference evidence="1 2" key="1">
    <citation type="submission" date="2020-07" db="EMBL/GenBank/DDBJ databases">
        <authorList>
            <person name="Feng H."/>
        </authorList>
    </citation>
    <scope>NUCLEOTIDE SEQUENCE [LARGE SCALE GENOMIC DNA]</scope>
    <source>
        <strain evidence="2">s-12</strain>
    </source>
</reference>
<dbReference type="Proteomes" id="UP000570010">
    <property type="component" value="Unassembled WGS sequence"/>
</dbReference>
<comment type="caution">
    <text evidence="1">The sequence shown here is derived from an EMBL/GenBank/DDBJ whole genome shotgun (WGS) entry which is preliminary data.</text>
</comment>
<name>A0A7W1X197_9BACI</name>
<dbReference type="AlphaFoldDB" id="A0A7W1X197"/>
<accession>A0A7W1X197</accession>
<proteinExistence type="predicted"/>
<dbReference type="RefSeq" id="WP_163239360.1">
    <property type="nucleotide sequence ID" value="NZ_JAAIWN010000002.1"/>
</dbReference>
<evidence type="ECO:0000313" key="2">
    <source>
        <dbReference type="Proteomes" id="UP000570010"/>
    </source>
</evidence>
<organism evidence="1 2">
    <name type="scientific">Bacillus aquiflavi</name>
    <dbReference type="NCBI Taxonomy" id="2672567"/>
    <lineage>
        <taxon>Bacteria</taxon>
        <taxon>Bacillati</taxon>
        <taxon>Bacillota</taxon>
        <taxon>Bacilli</taxon>
        <taxon>Bacillales</taxon>
        <taxon>Bacillaceae</taxon>
        <taxon>Bacillus</taxon>
    </lineage>
</organism>